<dbReference type="SUPFAM" id="SSF56281">
    <property type="entry name" value="Metallo-hydrolase/oxidoreductase"/>
    <property type="match status" value="1"/>
</dbReference>
<sequence length="290" mass="30768">MTFEIHRLNFGSVVIDESMRLRGIPPGRRIAVPAQGFLLFGDGGPVLVDAGYRDPSVLGAGGEIGPGQGFEEQLAAHGLEPADLTCVIMTHLHRDHAGHLHRVPMSVPVVVNRGELGGACTGIQGRAYAKDDLLHLIERLYTPGALRFLDLEPGGPGETLFPGITCRLSGGHTPGSIGIVVDTAEGEAYLCGDLFYDVEGALRNQPRDGFVAGVQPTFLVPGDPALSNNFTTSVVQEMRAVKAARRYRFILAAHDDPGVLEGGRYVGRVLGDVVPGPVTPAGPDPRDSER</sequence>
<dbReference type="InterPro" id="IPR051013">
    <property type="entry name" value="MBL_superfamily_lactonases"/>
</dbReference>
<comment type="caution">
    <text evidence="6">The sequence shown here is derived from an EMBL/GenBank/DDBJ whole genome shotgun (WGS) entry which is preliminary data.</text>
</comment>
<evidence type="ECO:0000256" key="3">
    <source>
        <dbReference type="ARBA" id="ARBA00022801"/>
    </source>
</evidence>
<organism evidence="6 7">
    <name type="scientific">Amycolatopsis echigonensis</name>
    <dbReference type="NCBI Taxonomy" id="2576905"/>
    <lineage>
        <taxon>Bacteria</taxon>
        <taxon>Bacillati</taxon>
        <taxon>Actinomycetota</taxon>
        <taxon>Actinomycetes</taxon>
        <taxon>Pseudonocardiales</taxon>
        <taxon>Pseudonocardiaceae</taxon>
        <taxon>Amycolatopsis</taxon>
    </lineage>
</organism>
<dbReference type="GO" id="GO:0046872">
    <property type="term" value="F:metal ion binding"/>
    <property type="evidence" value="ECO:0007669"/>
    <property type="project" value="UniProtKB-KW"/>
</dbReference>
<dbReference type="OrthoDB" id="3196337at2"/>
<keyword evidence="3" id="KW-0378">Hydrolase</keyword>
<dbReference type="PANTHER" id="PTHR42978:SF3">
    <property type="entry name" value="BLR3078 PROTEIN"/>
    <property type="match status" value="1"/>
</dbReference>
<dbReference type="GO" id="GO:0016787">
    <property type="term" value="F:hydrolase activity"/>
    <property type="evidence" value="ECO:0007669"/>
    <property type="project" value="UniProtKB-KW"/>
</dbReference>
<dbReference type="Proteomes" id="UP000233750">
    <property type="component" value="Unassembled WGS sequence"/>
</dbReference>
<feature type="domain" description="Metallo-beta-lactamase" evidence="5">
    <location>
        <begin position="33"/>
        <end position="254"/>
    </location>
</feature>
<evidence type="ECO:0000313" key="6">
    <source>
        <dbReference type="EMBL" id="PKW00067.1"/>
    </source>
</evidence>
<dbReference type="Gene3D" id="3.60.15.10">
    <property type="entry name" value="Ribonuclease Z/Hydroxyacylglutathione hydrolase-like"/>
    <property type="match status" value="1"/>
</dbReference>
<dbReference type="AlphaFoldDB" id="A0A2N3X1R6"/>
<dbReference type="SMART" id="SM00849">
    <property type="entry name" value="Lactamase_B"/>
    <property type="match status" value="1"/>
</dbReference>
<gene>
    <name evidence="6" type="ORF">ATK30_0139</name>
</gene>
<dbReference type="InterPro" id="IPR036866">
    <property type="entry name" value="RibonucZ/Hydroxyglut_hydro"/>
</dbReference>
<dbReference type="Pfam" id="PF00753">
    <property type="entry name" value="Lactamase_B"/>
    <property type="match status" value="1"/>
</dbReference>
<accession>A0A2N3X1R6</accession>
<keyword evidence="2" id="KW-0479">Metal-binding</keyword>
<name>A0A2N3X1R6_9PSEU</name>
<evidence type="ECO:0000313" key="7">
    <source>
        <dbReference type="Proteomes" id="UP000233750"/>
    </source>
</evidence>
<comment type="similarity">
    <text evidence="1">Belongs to the metallo-beta-lactamase superfamily.</text>
</comment>
<evidence type="ECO:0000256" key="2">
    <source>
        <dbReference type="ARBA" id="ARBA00022723"/>
    </source>
</evidence>
<proteinExistence type="inferred from homology"/>
<dbReference type="PANTHER" id="PTHR42978">
    <property type="entry name" value="QUORUM-QUENCHING LACTONASE YTNP-RELATED-RELATED"/>
    <property type="match status" value="1"/>
</dbReference>
<reference evidence="6 7" key="1">
    <citation type="submission" date="2017-12" db="EMBL/GenBank/DDBJ databases">
        <title>Sequencing the genomes of 1000 Actinobacteria strains.</title>
        <authorList>
            <person name="Klenk H.-P."/>
        </authorList>
    </citation>
    <scope>NUCLEOTIDE SEQUENCE [LARGE SCALE GENOMIC DNA]</scope>
    <source>
        <strain evidence="6 7">DSM 45165</strain>
    </source>
</reference>
<evidence type="ECO:0000259" key="5">
    <source>
        <dbReference type="SMART" id="SM00849"/>
    </source>
</evidence>
<dbReference type="InterPro" id="IPR001279">
    <property type="entry name" value="Metallo-B-lactamas"/>
</dbReference>
<dbReference type="RefSeq" id="WP_101433784.1">
    <property type="nucleotide sequence ID" value="NZ_PJMY01000001.1"/>
</dbReference>
<evidence type="ECO:0000256" key="4">
    <source>
        <dbReference type="ARBA" id="ARBA00022833"/>
    </source>
</evidence>
<evidence type="ECO:0000256" key="1">
    <source>
        <dbReference type="ARBA" id="ARBA00007749"/>
    </source>
</evidence>
<protein>
    <submittedName>
        <fullName evidence="6">Metallo-beta-lactamase superfamily protein</fullName>
    </submittedName>
</protein>
<keyword evidence="4" id="KW-0862">Zinc</keyword>
<dbReference type="EMBL" id="PJMY01000001">
    <property type="protein sequence ID" value="PKW00067.1"/>
    <property type="molecule type" value="Genomic_DNA"/>
</dbReference>
<keyword evidence="7" id="KW-1185">Reference proteome</keyword>